<protein>
    <recommendedName>
        <fullName evidence="6">Zn(2)-C6 fungal-type domain-containing protein</fullName>
    </recommendedName>
</protein>
<dbReference type="VEuPathDB" id="FungiDB:F4678DRAFT_397673"/>
<evidence type="ECO:0000256" key="5">
    <source>
        <dbReference type="SAM" id="MobiDB-lite"/>
    </source>
</evidence>
<name>A0A9W8NM81_9PEZI</name>
<dbReference type="GO" id="GO:0008270">
    <property type="term" value="F:zinc ion binding"/>
    <property type="evidence" value="ECO:0007669"/>
    <property type="project" value="InterPro"/>
</dbReference>
<evidence type="ECO:0000313" key="7">
    <source>
        <dbReference type="EMBL" id="KAJ3579434.1"/>
    </source>
</evidence>
<feature type="domain" description="Zn(2)-C6 fungal-type" evidence="6">
    <location>
        <begin position="41"/>
        <end position="71"/>
    </location>
</feature>
<dbReference type="Pfam" id="PF00172">
    <property type="entry name" value="Zn_clus"/>
    <property type="match status" value="1"/>
</dbReference>
<dbReference type="GO" id="GO:0003677">
    <property type="term" value="F:DNA binding"/>
    <property type="evidence" value="ECO:0007669"/>
    <property type="project" value="UniProtKB-KW"/>
</dbReference>
<feature type="region of interest" description="Disordered" evidence="5">
    <location>
        <begin position="1"/>
        <end position="32"/>
    </location>
</feature>
<evidence type="ECO:0000313" key="8">
    <source>
        <dbReference type="Proteomes" id="UP001148614"/>
    </source>
</evidence>
<keyword evidence="8" id="KW-1185">Reference proteome</keyword>
<dbReference type="CDD" id="cd00067">
    <property type="entry name" value="GAL4"/>
    <property type="match status" value="1"/>
</dbReference>
<dbReference type="Proteomes" id="UP001148614">
    <property type="component" value="Unassembled WGS sequence"/>
</dbReference>
<dbReference type="InterPro" id="IPR001138">
    <property type="entry name" value="Zn2Cys6_DnaBD"/>
</dbReference>
<dbReference type="PANTHER" id="PTHR31069">
    <property type="entry name" value="OLEATE-ACTIVATED TRANSCRIPTION FACTOR 1-RELATED"/>
    <property type="match status" value="1"/>
</dbReference>
<dbReference type="PANTHER" id="PTHR31069:SF31">
    <property type="entry name" value="MONODICTYPHENONE CLUSTER TRANSCRIPTION FACTOR-RELATED"/>
    <property type="match status" value="1"/>
</dbReference>
<reference evidence="7" key="1">
    <citation type="submission" date="2022-07" db="EMBL/GenBank/DDBJ databases">
        <title>Genome Sequence of Xylaria arbuscula.</title>
        <authorList>
            <person name="Buettner E."/>
        </authorList>
    </citation>
    <scope>NUCLEOTIDE SEQUENCE</scope>
    <source>
        <strain evidence="7">VT107</strain>
    </source>
</reference>
<keyword evidence="4" id="KW-0539">Nucleus</keyword>
<sequence>MAVLAEDSSSRQRRQHSTSTKRLNNMASGVAKPRATRLRASCDGCFLAKVKCSKGRPICVRCLSTGSDCKYSPSSRATKQKPDIEQHRMVVGDNSAMERYLQQQAARGALYPHPLQTNWGAQSTNGVEGAMSTNPTLGSNFPILSTEESTMGVHGPMSAPPDMFPNVPWPQSTDMSCTAFSNMSLPTTHIQDLHVRSQSFDAAMSMPMSAPMSIPMSATALTPMPIQMTMPIATWENQITRDVGPYSQVQTPNSMVSNYIPSPTMTPTLQSAQPNQQQQSDDACTCLVRCLQGVLNLYNIVSRSQPAEADSILRTNQDVMDECTELLKCGCPGQREAETRAMLLAVAIRTIADVHKRMRQSYTEVEPPSMLEIQHGIENPHVGTYQLEGNGQWTKMSAVAQANAKLDGLFTEFRSMFESVFANDLDLSNAVIRYTTEMDLGSAMDTVTPPGTNIGFPVS</sequence>
<dbReference type="InterPro" id="IPR036864">
    <property type="entry name" value="Zn2-C6_fun-type_DNA-bd_sf"/>
</dbReference>
<dbReference type="AlphaFoldDB" id="A0A9W8NM81"/>
<accession>A0A9W8NM81</accession>
<evidence type="ECO:0000256" key="4">
    <source>
        <dbReference type="ARBA" id="ARBA00023242"/>
    </source>
</evidence>
<keyword evidence="2" id="KW-0238">DNA-binding</keyword>
<dbReference type="Gene3D" id="4.10.240.10">
    <property type="entry name" value="Zn(2)-C6 fungal-type DNA-binding domain"/>
    <property type="match status" value="1"/>
</dbReference>
<dbReference type="PRINTS" id="PR00755">
    <property type="entry name" value="AFLATOXINBRP"/>
</dbReference>
<evidence type="ECO:0000256" key="1">
    <source>
        <dbReference type="ARBA" id="ARBA00023015"/>
    </source>
</evidence>
<organism evidence="7 8">
    <name type="scientific">Xylaria arbuscula</name>
    <dbReference type="NCBI Taxonomy" id="114810"/>
    <lineage>
        <taxon>Eukaryota</taxon>
        <taxon>Fungi</taxon>
        <taxon>Dikarya</taxon>
        <taxon>Ascomycota</taxon>
        <taxon>Pezizomycotina</taxon>
        <taxon>Sordariomycetes</taxon>
        <taxon>Xylariomycetidae</taxon>
        <taxon>Xylariales</taxon>
        <taxon>Xylariaceae</taxon>
        <taxon>Xylaria</taxon>
    </lineage>
</organism>
<dbReference type="SUPFAM" id="SSF57701">
    <property type="entry name" value="Zn2/Cys6 DNA-binding domain"/>
    <property type="match status" value="1"/>
</dbReference>
<gene>
    <name evidence="7" type="ORF">NPX13_g1136</name>
</gene>
<dbReference type="InterPro" id="IPR050675">
    <property type="entry name" value="OAF3"/>
</dbReference>
<evidence type="ECO:0000256" key="3">
    <source>
        <dbReference type="ARBA" id="ARBA00023163"/>
    </source>
</evidence>
<proteinExistence type="predicted"/>
<dbReference type="PROSITE" id="PS50048">
    <property type="entry name" value="ZN2_CY6_FUNGAL_2"/>
    <property type="match status" value="1"/>
</dbReference>
<dbReference type="EMBL" id="JANPWZ010000097">
    <property type="protein sequence ID" value="KAJ3579434.1"/>
    <property type="molecule type" value="Genomic_DNA"/>
</dbReference>
<dbReference type="SMART" id="SM00066">
    <property type="entry name" value="GAL4"/>
    <property type="match status" value="1"/>
</dbReference>
<keyword evidence="1" id="KW-0805">Transcription regulation</keyword>
<comment type="caution">
    <text evidence="7">The sequence shown here is derived from an EMBL/GenBank/DDBJ whole genome shotgun (WGS) entry which is preliminary data.</text>
</comment>
<dbReference type="GO" id="GO:0000981">
    <property type="term" value="F:DNA-binding transcription factor activity, RNA polymerase II-specific"/>
    <property type="evidence" value="ECO:0007669"/>
    <property type="project" value="InterPro"/>
</dbReference>
<evidence type="ECO:0000256" key="2">
    <source>
        <dbReference type="ARBA" id="ARBA00023125"/>
    </source>
</evidence>
<evidence type="ECO:0000259" key="6">
    <source>
        <dbReference type="PROSITE" id="PS50048"/>
    </source>
</evidence>
<keyword evidence="3" id="KW-0804">Transcription</keyword>